<evidence type="ECO:0000256" key="7">
    <source>
        <dbReference type="ARBA" id="ARBA00023136"/>
    </source>
</evidence>
<evidence type="ECO:0000313" key="11">
    <source>
        <dbReference type="Proteomes" id="UP000245728"/>
    </source>
</evidence>
<keyword evidence="5 8" id="KW-0812">Transmembrane</keyword>
<feature type="transmembrane region" description="Helical" evidence="8">
    <location>
        <begin position="75"/>
        <end position="97"/>
    </location>
</feature>
<proteinExistence type="predicted"/>
<dbReference type="GO" id="GO:0005886">
    <property type="term" value="C:plasma membrane"/>
    <property type="evidence" value="ECO:0007669"/>
    <property type="project" value="UniProtKB-SubCell"/>
</dbReference>
<feature type="transmembrane region" description="Helical" evidence="8">
    <location>
        <begin position="360"/>
        <end position="379"/>
    </location>
</feature>
<dbReference type="OrthoDB" id="9150135at2"/>
<feature type="transmembrane region" description="Helical" evidence="8">
    <location>
        <begin position="329"/>
        <end position="348"/>
    </location>
</feature>
<dbReference type="Proteomes" id="UP000245728">
    <property type="component" value="Chromosome"/>
</dbReference>
<feature type="transmembrane region" description="Helical" evidence="8">
    <location>
        <begin position="137"/>
        <end position="156"/>
    </location>
</feature>
<dbReference type="NCBIfam" id="NF037955">
    <property type="entry name" value="mfs"/>
    <property type="match status" value="1"/>
</dbReference>
<reference evidence="10 11" key="1">
    <citation type="submission" date="2018-05" db="EMBL/GenBank/DDBJ databases">
        <title>Salinimonas sp. HMF8227 Genome sequencing and assembly.</title>
        <authorList>
            <person name="Kang H."/>
            <person name="Kang J."/>
            <person name="Cha I."/>
            <person name="Kim H."/>
            <person name="Joh K."/>
        </authorList>
    </citation>
    <scope>NUCLEOTIDE SEQUENCE [LARGE SCALE GENOMIC DNA]</scope>
    <source>
        <strain evidence="10 11">HMF8227</strain>
    </source>
</reference>
<dbReference type="AlphaFoldDB" id="A0A2S2E462"/>
<protein>
    <submittedName>
        <fullName evidence="10">Putative 3-phenylpropionic acid transporter</fullName>
    </submittedName>
</protein>
<dbReference type="Gene3D" id="1.20.1250.20">
    <property type="entry name" value="MFS general substrate transporter like domains"/>
    <property type="match status" value="2"/>
</dbReference>
<dbReference type="InterPro" id="IPR024989">
    <property type="entry name" value="MFS_assoc_dom"/>
</dbReference>
<dbReference type="RefSeq" id="WP_109340010.1">
    <property type="nucleotide sequence ID" value="NZ_CP029347.1"/>
</dbReference>
<keyword evidence="6 8" id="KW-1133">Transmembrane helix</keyword>
<dbReference type="PANTHER" id="PTHR23522">
    <property type="entry name" value="BLL5896 PROTEIN"/>
    <property type="match status" value="1"/>
</dbReference>
<accession>A0A2S2E462</accession>
<dbReference type="GO" id="GO:0015528">
    <property type="term" value="F:lactose:proton symporter activity"/>
    <property type="evidence" value="ECO:0007669"/>
    <property type="project" value="TreeGrafter"/>
</dbReference>
<gene>
    <name evidence="10" type="ORF">HMF8227_01965</name>
</gene>
<dbReference type="Pfam" id="PF12832">
    <property type="entry name" value="MFS_1_like"/>
    <property type="match status" value="1"/>
</dbReference>
<dbReference type="GO" id="GO:0030395">
    <property type="term" value="F:lactose binding"/>
    <property type="evidence" value="ECO:0007669"/>
    <property type="project" value="TreeGrafter"/>
</dbReference>
<dbReference type="SUPFAM" id="SSF103473">
    <property type="entry name" value="MFS general substrate transporter"/>
    <property type="match status" value="1"/>
</dbReference>
<evidence type="ECO:0000256" key="1">
    <source>
        <dbReference type="ARBA" id="ARBA00004429"/>
    </source>
</evidence>
<keyword evidence="4" id="KW-0997">Cell inner membrane</keyword>
<dbReference type="InterPro" id="IPR036259">
    <property type="entry name" value="MFS_trans_sf"/>
</dbReference>
<sequence length="386" mass="41830">MRFSFTAGQPWLAVSYFLYFGTLGVLVPYLSLFLDGRGMSSETIGSLLAIITLARIAGPYLWANLADRSGKVLTILQLGSLVACLSFIVILFLYGFWPLALGFSAALLFWSAIMPQLEVITLNAVDGDSGGYTRIRLWGSIGFILLTILSGLLVDLFGTEAIMVSCVLIMAALFASSLKLTEPSAPEHHEVKGSLWQKLKQPLFIGFIAVACLQQIGLAPYNAFFTLYMKDIGYNGTQTGLLLSVGVLAEIGIFIIAGRVIGRLGIKRVMQLSLALTVLRWYVLAYHASVPELLIPSQLIHAASFGLTHACAIRFIHQYFGRQFQSRGQALYVSLATGLGAALGNYGAGSLWQQGTGASLTFEVAMAVVLLAFVIMSLLPRRRLDA</sequence>
<feature type="transmembrane region" description="Helical" evidence="8">
    <location>
        <begin position="44"/>
        <end position="63"/>
    </location>
</feature>
<evidence type="ECO:0000256" key="4">
    <source>
        <dbReference type="ARBA" id="ARBA00022519"/>
    </source>
</evidence>
<dbReference type="PANTHER" id="PTHR23522:SF10">
    <property type="entry name" value="3-PHENYLPROPIONIC ACID TRANSPORTER-RELATED"/>
    <property type="match status" value="1"/>
</dbReference>
<evidence type="ECO:0000256" key="6">
    <source>
        <dbReference type="ARBA" id="ARBA00022989"/>
    </source>
</evidence>
<evidence type="ECO:0000259" key="9">
    <source>
        <dbReference type="PROSITE" id="PS50850"/>
    </source>
</evidence>
<organism evidence="10 11">
    <name type="scientific">Saliniradius amylolyticus</name>
    <dbReference type="NCBI Taxonomy" id="2183582"/>
    <lineage>
        <taxon>Bacteria</taxon>
        <taxon>Pseudomonadati</taxon>
        <taxon>Pseudomonadota</taxon>
        <taxon>Gammaproteobacteria</taxon>
        <taxon>Alteromonadales</taxon>
        <taxon>Alteromonadaceae</taxon>
        <taxon>Saliniradius</taxon>
    </lineage>
</organism>
<dbReference type="PROSITE" id="PS50850">
    <property type="entry name" value="MFS"/>
    <property type="match status" value="1"/>
</dbReference>
<feature type="transmembrane region" description="Helical" evidence="8">
    <location>
        <begin position="202"/>
        <end position="221"/>
    </location>
</feature>
<keyword evidence="11" id="KW-1185">Reference proteome</keyword>
<feature type="transmembrane region" description="Helical" evidence="8">
    <location>
        <begin position="162"/>
        <end position="181"/>
    </location>
</feature>
<name>A0A2S2E462_9ALTE</name>
<evidence type="ECO:0000256" key="3">
    <source>
        <dbReference type="ARBA" id="ARBA00022475"/>
    </source>
</evidence>
<evidence type="ECO:0000256" key="5">
    <source>
        <dbReference type="ARBA" id="ARBA00022692"/>
    </source>
</evidence>
<keyword evidence="2" id="KW-0813">Transport</keyword>
<dbReference type="InterPro" id="IPR020846">
    <property type="entry name" value="MFS_dom"/>
</dbReference>
<feature type="domain" description="Major facilitator superfamily (MFS) profile" evidence="9">
    <location>
        <begin position="144"/>
        <end position="386"/>
    </location>
</feature>
<keyword evidence="7 8" id="KW-0472">Membrane</keyword>
<dbReference type="InterPro" id="IPR026032">
    <property type="entry name" value="HcaT-like"/>
</dbReference>
<feature type="transmembrane region" description="Helical" evidence="8">
    <location>
        <begin position="241"/>
        <end position="262"/>
    </location>
</feature>
<dbReference type="PIRSF" id="PIRSF004925">
    <property type="entry name" value="HcaT"/>
    <property type="match status" value="1"/>
</dbReference>
<comment type="subcellular location">
    <subcellularLocation>
        <location evidence="1">Cell inner membrane</location>
        <topology evidence="1">Multi-pass membrane protein</topology>
    </subcellularLocation>
</comment>
<feature type="transmembrane region" description="Helical" evidence="8">
    <location>
        <begin position="103"/>
        <end position="125"/>
    </location>
</feature>
<keyword evidence="3" id="KW-1003">Cell membrane</keyword>
<dbReference type="KEGG" id="salh:HMF8227_01965"/>
<dbReference type="EMBL" id="CP029347">
    <property type="protein sequence ID" value="AWL12435.1"/>
    <property type="molecule type" value="Genomic_DNA"/>
</dbReference>
<feature type="transmembrane region" description="Helical" evidence="8">
    <location>
        <begin position="12"/>
        <end position="32"/>
    </location>
</feature>
<evidence type="ECO:0000256" key="2">
    <source>
        <dbReference type="ARBA" id="ARBA00022448"/>
    </source>
</evidence>
<evidence type="ECO:0000256" key="8">
    <source>
        <dbReference type="SAM" id="Phobius"/>
    </source>
</evidence>
<evidence type="ECO:0000313" key="10">
    <source>
        <dbReference type="EMBL" id="AWL12435.1"/>
    </source>
</evidence>